<dbReference type="InterPro" id="IPR017871">
    <property type="entry name" value="ABC_transporter-like_CS"/>
</dbReference>
<proteinExistence type="inferred from homology"/>
<evidence type="ECO:0000256" key="3">
    <source>
        <dbReference type="ARBA" id="ARBA00022741"/>
    </source>
</evidence>
<keyword evidence="2" id="KW-0813">Transport</keyword>
<keyword evidence="5 7" id="KW-0067">ATP-binding</keyword>
<dbReference type="PROSITE" id="PS50893">
    <property type="entry name" value="ABC_TRANSPORTER_2"/>
    <property type="match status" value="1"/>
</dbReference>
<dbReference type="InterPro" id="IPR017911">
    <property type="entry name" value="MacB-like_ATP-bd"/>
</dbReference>
<evidence type="ECO:0000256" key="2">
    <source>
        <dbReference type="ARBA" id="ARBA00022448"/>
    </source>
</evidence>
<dbReference type="InterPro" id="IPR003439">
    <property type="entry name" value="ABC_transporter-like_ATP-bd"/>
</dbReference>
<dbReference type="NCBIfam" id="TIGR01189">
    <property type="entry name" value="ccmA"/>
    <property type="match status" value="1"/>
</dbReference>
<dbReference type="Gene3D" id="3.40.50.300">
    <property type="entry name" value="P-loop containing nucleotide triphosphate hydrolases"/>
    <property type="match status" value="1"/>
</dbReference>
<dbReference type="RefSeq" id="WP_188366904.1">
    <property type="nucleotide sequence ID" value="NZ_BMDT01000002.1"/>
</dbReference>
<evidence type="ECO:0000313" key="8">
    <source>
        <dbReference type="Proteomes" id="UP000622610"/>
    </source>
</evidence>
<dbReference type="InterPro" id="IPR003593">
    <property type="entry name" value="AAA+_ATPase"/>
</dbReference>
<dbReference type="EMBL" id="BMDT01000002">
    <property type="protein sequence ID" value="GGI65060.1"/>
    <property type="molecule type" value="Genomic_DNA"/>
</dbReference>
<evidence type="ECO:0000259" key="6">
    <source>
        <dbReference type="PROSITE" id="PS50893"/>
    </source>
</evidence>
<evidence type="ECO:0000313" key="7">
    <source>
        <dbReference type="EMBL" id="GGI65060.1"/>
    </source>
</evidence>
<dbReference type="Pfam" id="PF00005">
    <property type="entry name" value="ABC_tran"/>
    <property type="match status" value="1"/>
</dbReference>
<comment type="caution">
    <text evidence="7">The sequence shown here is derived from an EMBL/GenBank/DDBJ whole genome shotgun (WGS) entry which is preliminary data.</text>
</comment>
<organism evidence="7 8">
    <name type="scientific">Enterococcus alcedinis</name>
    <dbReference type="NCBI Taxonomy" id="1274384"/>
    <lineage>
        <taxon>Bacteria</taxon>
        <taxon>Bacillati</taxon>
        <taxon>Bacillota</taxon>
        <taxon>Bacilli</taxon>
        <taxon>Lactobacillales</taxon>
        <taxon>Enterococcaceae</taxon>
        <taxon>Enterococcus</taxon>
    </lineage>
</organism>
<evidence type="ECO:0000256" key="4">
    <source>
        <dbReference type="ARBA" id="ARBA00022748"/>
    </source>
</evidence>
<keyword evidence="8" id="KW-1185">Reference proteome</keyword>
<dbReference type="InterPro" id="IPR027417">
    <property type="entry name" value="P-loop_NTPase"/>
</dbReference>
<sequence>MIVINQLTKTFDEQTIFEDLSLTIETGEFVVFSGPSGCGKTTLLNMIGGLEVADHGEIIVNGNNILKQKNLMPYFREQVGFLFQNFALIDNKTVKENLAIIKKKSRNSQISLEEALQFVGLASKMNSKVYKLSGGEQQRVALARLMLKKNQIILADEPTGSLDKKNAEEVMTILEAMHHSGKTVIVVTHDEEIKKRAKRVIQL</sequence>
<dbReference type="PANTHER" id="PTHR42798:SF2">
    <property type="entry name" value="ABC TRANSPORTER ATP-BINDING PROTEIN MG467-RELATED"/>
    <property type="match status" value="1"/>
</dbReference>
<comment type="similarity">
    <text evidence="1">Belongs to the ABC transporter superfamily.</text>
</comment>
<dbReference type="GO" id="GO:0005524">
    <property type="term" value="F:ATP binding"/>
    <property type="evidence" value="ECO:0007669"/>
    <property type="project" value="UniProtKB-KW"/>
</dbReference>
<protein>
    <submittedName>
        <fullName evidence="7">Bacteriocin ABC transporter ATP-binding protein</fullName>
    </submittedName>
</protein>
<reference evidence="7" key="2">
    <citation type="submission" date="2020-09" db="EMBL/GenBank/DDBJ databases">
        <authorList>
            <person name="Sun Q."/>
            <person name="Sedlacek I."/>
        </authorList>
    </citation>
    <scope>NUCLEOTIDE SEQUENCE</scope>
    <source>
        <strain evidence="7">CCM 8433</strain>
    </source>
</reference>
<dbReference type="GO" id="GO:0017004">
    <property type="term" value="P:cytochrome complex assembly"/>
    <property type="evidence" value="ECO:0007669"/>
    <property type="project" value="UniProtKB-KW"/>
</dbReference>
<dbReference type="PANTHER" id="PTHR42798">
    <property type="entry name" value="LIPOPROTEIN-RELEASING SYSTEM ATP-BINDING PROTEIN LOLD"/>
    <property type="match status" value="1"/>
</dbReference>
<feature type="domain" description="ABC transporter" evidence="6">
    <location>
        <begin position="2"/>
        <end position="203"/>
    </location>
</feature>
<dbReference type="Proteomes" id="UP000622610">
    <property type="component" value="Unassembled WGS sequence"/>
</dbReference>
<dbReference type="AlphaFoldDB" id="A0A917N3T9"/>
<name>A0A917N3T9_9ENTE</name>
<reference evidence="7" key="1">
    <citation type="journal article" date="2014" name="Int. J. Syst. Evol. Microbiol.">
        <title>Complete genome sequence of Corynebacterium casei LMG S-19264T (=DSM 44701T), isolated from a smear-ripened cheese.</title>
        <authorList>
            <consortium name="US DOE Joint Genome Institute (JGI-PGF)"/>
            <person name="Walter F."/>
            <person name="Albersmeier A."/>
            <person name="Kalinowski J."/>
            <person name="Ruckert C."/>
        </authorList>
    </citation>
    <scope>NUCLEOTIDE SEQUENCE</scope>
    <source>
        <strain evidence="7">CCM 8433</strain>
    </source>
</reference>
<dbReference type="PROSITE" id="PS00211">
    <property type="entry name" value="ABC_TRANSPORTER_1"/>
    <property type="match status" value="1"/>
</dbReference>
<evidence type="ECO:0000256" key="1">
    <source>
        <dbReference type="ARBA" id="ARBA00005417"/>
    </source>
</evidence>
<dbReference type="GO" id="GO:0016887">
    <property type="term" value="F:ATP hydrolysis activity"/>
    <property type="evidence" value="ECO:0007669"/>
    <property type="project" value="InterPro"/>
</dbReference>
<gene>
    <name evidence="7" type="ORF">GCM10011482_07140</name>
</gene>
<accession>A0A917N3T9</accession>
<dbReference type="SMART" id="SM00382">
    <property type="entry name" value="AAA"/>
    <property type="match status" value="1"/>
</dbReference>
<dbReference type="SUPFAM" id="SSF52540">
    <property type="entry name" value="P-loop containing nucleoside triphosphate hydrolases"/>
    <property type="match status" value="1"/>
</dbReference>
<evidence type="ECO:0000256" key="5">
    <source>
        <dbReference type="ARBA" id="ARBA00022840"/>
    </source>
</evidence>
<keyword evidence="4" id="KW-0201">Cytochrome c-type biogenesis</keyword>
<dbReference type="CDD" id="cd03255">
    <property type="entry name" value="ABC_MJ0796_LolCDE_FtsE"/>
    <property type="match status" value="1"/>
</dbReference>
<keyword evidence="3" id="KW-0547">Nucleotide-binding</keyword>
<dbReference type="InterPro" id="IPR005895">
    <property type="entry name" value="ABC_transptr_haem_export_CcmA"/>
</dbReference>
<dbReference type="GO" id="GO:0022857">
    <property type="term" value="F:transmembrane transporter activity"/>
    <property type="evidence" value="ECO:0007669"/>
    <property type="project" value="InterPro"/>
</dbReference>